<feature type="domain" description="Autotransporter" evidence="2">
    <location>
        <begin position="1040"/>
        <end position="1292"/>
    </location>
</feature>
<dbReference type="Gene3D" id="2.40.128.130">
    <property type="entry name" value="Autotransporter beta-domain"/>
    <property type="match status" value="1"/>
</dbReference>
<dbReference type="Pfam" id="PF17963">
    <property type="entry name" value="Big_9"/>
    <property type="match status" value="3"/>
</dbReference>
<dbReference type="NCBIfam" id="NF012211">
    <property type="entry name" value="tand_rpt_95"/>
    <property type="match status" value="3"/>
</dbReference>
<protein>
    <submittedName>
        <fullName evidence="3">Tandem-95 repeat protein</fullName>
    </submittedName>
</protein>
<keyword evidence="1" id="KW-0732">Signal</keyword>
<dbReference type="Gene3D" id="2.60.40.2810">
    <property type="match status" value="1"/>
</dbReference>
<dbReference type="EMBL" id="SUNH01000029">
    <property type="protein sequence ID" value="TJZ81088.1"/>
    <property type="molecule type" value="Genomic_DNA"/>
</dbReference>
<reference evidence="3 4" key="1">
    <citation type="submission" date="2019-04" db="EMBL/GenBank/DDBJ databases">
        <authorList>
            <person name="Li J."/>
        </authorList>
    </citation>
    <scope>NUCLEOTIDE SEQUENCE [LARGE SCALE GENOMIC DNA]</scope>
    <source>
        <strain evidence="3 4">CCTCC AB2016182</strain>
    </source>
</reference>
<dbReference type="PANTHER" id="PTHR37494:SF1">
    <property type="entry name" value="STAPHYLOCOCCUS AUREUS SURFACE PROTEIN A"/>
    <property type="match status" value="1"/>
</dbReference>
<dbReference type="Proteomes" id="UP000306223">
    <property type="component" value="Unassembled WGS sequence"/>
</dbReference>
<dbReference type="GO" id="GO:0016020">
    <property type="term" value="C:membrane"/>
    <property type="evidence" value="ECO:0007669"/>
    <property type="project" value="InterPro"/>
</dbReference>
<dbReference type="SUPFAM" id="SSF49313">
    <property type="entry name" value="Cadherin-like"/>
    <property type="match status" value="5"/>
</dbReference>
<dbReference type="SMART" id="SM00869">
    <property type="entry name" value="Autotransporter"/>
    <property type="match status" value="1"/>
</dbReference>
<dbReference type="InterPro" id="IPR013783">
    <property type="entry name" value="Ig-like_fold"/>
</dbReference>
<dbReference type="Pfam" id="PF05345">
    <property type="entry name" value="He_PIG"/>
    <property type="match status" value="5"/>
</dbReference>
<feature type="chain" id="PRO_5020279325" evidence="1">
    <location>
        <begin position="19"/>
        <end position="1292"/>
    </location>
</feature>
<comment type="caution">
    <text evidence="3">The sequence shown here is derived from an EMBL/GenBank/DDBJ whole genome shotgun (WGS) entry which is preliminary data.</text>
</comment>
<dbReference type="InterPro" id="IPR005546">
    <property type="entry name" value="Autotransporte_beta"/>
</dbReference>
<dbReference type="PROSITE" id="PS51208">
    <property type="entry name" value="AUTOTRANSPORTER"/>
    <property type="match status" value="1"/>
</dbReference>
<gene>
    <name evidence="3" type="ORF">FA740_16490</name>
</gene>
<evidence type="ECO:0000313" key="3">
    <source>
        <dbReference type="EMBL" id="TJZ81088.1"/>
    </source>
</evidence>
<dbReference type="RefSeq" id="WP_136857905.1">
    <property type="nucleotide sequence ID" value="NZ_SUNH01000029.1"/>
</dbReference>
<dbReference type="SUPFAM" id="SSF103515">
    <property type="entry name" value="Autotransporter"/>
    <property type="match status" value="1"/>
</dbReference>
<proteinExistence type="predicted"/>
<dbReference type="GO" id="GO:0005509">
    <property type="term" value="F:calcium ion binding"/>
    <property type="evidence" value="ECO:0007669"/>
    <property type="project" value="InterPro"/>
</dbReference>
<organism evidence="3 4">
    <name type="scientific">Paracoccus hibiscisoli</name>
    <dbReference type="NCBI Taxonomy" id="2023261"/>
    <lineage>
        <taxon>Bacteria</taxon>
        <taxon>Pseudomonadati</taxon>
        <taxon>Pseudomonadota</taxon>
        <taxon>Alphaproteobacteria</taxon>
        <taxon>Rhodobacterales</taxon>
        <taxon>Paracoccaceae</taxon>
        <taxon>Paracoccus</taxon>
    </lineage>
</organism>
<dbReference type="PANTHER" id="PTHR37494">
    <property type="entry name" value="HEMAGGLUTININ"/>
    <property type="match status" value="1"/>
</dbReference>
<dbReference type="Gene3D" id="2.60.40.3440">
    <property type="match status" value="2"/>
</dbReference>
<sequence>MALAFLACWALLAAVAQAQTSTYTYSITWTNTADSSDSLSGSITFTDLDNLYGSITGFSFNDGATTYALQDVGIFVFNASSSLSGTGEEVGLLHDLNFNSNDSVWTGVSPNTIAKQDDMFMDPMFGMGGYRITSFVGGDAVPPTITLAFAPKAGALPDGMAGTAYNQAVAASQGTAPYIYAVTAGALPAGLSLDTSGTISGTPTVAGEHTFTVTATDAHEVSGSVSYSIAVAVQAPVVGSVTATVAANSADDAITLDLSGGAATSVAVLGDPSHGTATVSGTTITYSPAAGYSGTDSFTYTATNASGTSAAATVSLTVTAPTLAFAPKAGVLPAGTAGTAYSLTVAAAQGTAPYSYAVTAGALPAGLTLSTSGTLSGTPTVAGENTFTITATDAHEVTGSVSYSIAVAVQAPVAGSVTATVAANTADNAITLDLSGGAASSVAVLADPSHGTATVSGTTITYTPAAGYSGTDSFTYTATNASGTSAAATVSLTVTAPTLAFAPKAGALPDGTAGMAYNQAVAASQGTAPYSYAVTAGDLPAGLVLSTSGIISGTPTVAGEDTFTITATDAHEVTGSVSYTISVAVQAPVAGSVTATVAANTADNAITLDLSGGAATSVAVLADPAHGTATVSGTTITYTPAAGYSGTDSFTYTATNASGTSAAATVSLTVTAPTLAFAPKAGVLPAGMAGTAYNRAVAASQGTAPYSYAVTAGDLPAGLSLSTSGTISGTPTVAGEDTFTVTATDAYEVSASVRYSIAVKAAPALFSFTPATGALAVAMAGEDYSQLFSATGGAGTTTYTVSSGALPEGLVLAASSGELSGTLASNAEGDYTFTVQARDSNGATGAAVYTLKVRERAVTVTDKRVKVAAGSSPLNIDLTRGATGGPFMWAEVAAVVPQNAGRVSIVRGEFAQAGSSGPLGWYLKFIPDPAYSGTVTVDFSLTSALGVSNTGTVIYEIDYDAAEVAADIDGLVNGFVRNRQNMISSTISVPGLLERRRMNQATERVTTQVSPSGQGVKLSFSTSLAQMEAAKNHADGVHDTTSSPFNMWMDGTFLLHKRDAGNGEGGGEWGSFGMISGGADYLLNDKAFVGLSLHYDHMTDPSDEDAELTGNGWMAGPSMSFELGEGVFWDTSLLYGGSSNDIDTAFWDGTFRTSRRMFDTSVKGQWKLDETTTLTPKLRAVYFKESVDDYVVSNDAEEEIGVDGFTEEQLRVSFGAEIIQQLTLKDGTRLTPTLGFTGGFSGMDGAGAFGSISGGVSARTPDQWNLGLSLLLNIEGDGAKSAGARASIAKQF</sequence>
<dbReference type="OrthoDB" id="9804931at2"/>
<feature type="signal peptide" evidence="1">
    <location>
        <begin position="1"/>
        <end position="18"/>
    </location>
</feature>
<dbReference type="InterPro" id="IPR015919">
    <property type="entry name" value="Cadherin-like_sf"/>
</dbReference>
<evidence type="ECO:0000259" key="2">
    <source>
        <dbReference type="PROSITE" id="PS51208"/>
    </source>
</evidence>
<dbReference type="Gene3D" id="2.60.40.10">
    <property type="entry name" value="Immunoglobulins"/>
    <property type="match status" value="5"/>
</dbReference>
<evidence type="ECO:0000313" key="4">
    <source>
        <dbReference type="Proteomes" id="UP000306223"/>
    </source>
</evidence>
<evidence type="ECO:0000256" key="1">
    <source>
        <dbReference type="SAM" id="SignalP"/>
    </source>
</evidence>
<keyword evidence="4" id="KW-1185">Reference proteome</keyword>
<name>A0A4V5MSQ1_9RHOB</name>
<accession>A0A4V5MSQ1</accession>
<dbReference type="InterPro" id="IPR036709">
    <property type="entry name" value="Autotransporte_beta_dom_sf"/>
</dbReference>